<sequence>MPVPSAPSWLPEVILFPDKKQKTFQPAPQPPPTADTGQLILGLPSHPPCPRLPVLEVVTGAVRAGEGHSPPFPALTSPALPCPCPGYKGSWWMDLSMKGCIGNFWTDGVPANGTVTEDFQGLRTEVEVISKELALMDRQLCQLLLEGLERGLRDQLTLQALEEALEQGLSSGPVEPLGGPAGAVLDCLVLPSRMLVLELAIPVVYLLGALNTLSKAQHQLLVEAVELKTLSRQLELVGSVLEKSAPWQKRSTLSLPPELLKSGWGGETPAWVLLEECGLELREDPPHVHWDPQAQDRVCALYASLALLSELSQEPH</sequence>
<evidence type="ECO:0000259" key="1">
    <source>
        <dbReference type="Pfam" id="PF17708"/>
    </source>
</evidence>
<comment type="caution">
    <text evidence="2">The sequence shown here is derived from an EMBL/GenBank/DDBJ whole genome shotgun (WGS) entry which is preliminary data.</text>
</comment>
<keyword evidence="3" id="KW-1185">Reference proteome</keyword>
<dbReference type="InterPro" id="IPR007677">
    <property type="entry name" value="Gasdermin"/>
</dbReference>
<evidence type="ECO:0000313" key="3">
    <source>
        <dbReference type="Proteomes" id="UP001266305"/>
    </source>
</evidence>
<dbReference type="PANTHER" id="PTHR16399:SF15">
    <property type="entry name" value="GASDERMIN-D"/>
    <property type="match status" value="1"/>
</dbReference>
<protein>
    <recommendedName>
        <fullName evidence="1">Gasdermin PUB domain-containing protein</fullName>
    </recommendedName>
</protein>
<dbReference type="InterPro" id="IPR041263">
    <property type="entry name" value="Gasdermin_PUB"/>
</dbReference>
<dbReference type="PANTHER" id="PTHR16399">
    <property type="entry name" value="GASDERMIN"/>
    <property type="match status" value="1"/>
</dbReference>
<name>A0ABQ9UDQ4_SAGOE</name>
<proteinExistence type="predicted"/>
<gene>
    <name evidence="2" type="ORF">P7K49_026587</name>
</gene>
<dbReference type="EMBL" id="JASSZA010000013">
    <property type="protein sequence ID" value="KAK2095171.1"/>
    <property type="molecule type" value="Genomic_DNA"/>
</dbReference>
<dbReference type="Proteomes" id="UP001266305">
    <property type="component" value="Unassembled WGS sequence"/>
</dbReference>
<reference evidence="2 3" key="1">
    <citation type="submission" date="2023-05" db="EMBL/GenBank/DDBJ databases">
        <title>B98-5 Cell Line De Novo Hybrid Assembly: An Optical Mapping Approach.</title>
        <authorList>
            <person name="Kananen K."/>
            <person name="Auerbach J.A."/>
            <person name="Kautto E."/>
            <person name="Blachly J.S."/>
        </authorList>
    </citation>
    <scope>NUCLEOTIDE SEQUENCE [LARGE SCALE GENOMIC DNA]</scope>
    <source>
        <strain evidence="2">B95-8</strain>
        <tissue evidence="2">Cell line</tissue>
    </source>
</reference>
<organism evidence="2 3">
    <name type="scientific">Saguinus oedipus</name>
    <name type="common">Cotton-top tamarin</name>
    <name type="synonym">Oedipomidas oedipus</name>
    <dbReference type="NCBI Taxonomy" id="9490"/>
    <lineage>
        <taxon>Eukaryota</taxon>
        <taxon>Metazoa</taxon>
        <taxon>Chordata</taxon>
        <taxon>Craniata</taxon>
        <taxon>Vertebrata</taxon>
        <taxon>Euteleostomi</taxon>
        <taxon>Mammalia</taxon>
        <taxon>Eutheria</taxon>
        <taxon>Euarchontoglires</taxon>
        <taxon>Primates</taxon>
        <taxon>Haplorrhini</taxon>
        <taxon>Platyrrhini</taxon>
        <taxon>Cebidae</taxon>
        <taxon>Callitrichinae</taxon>
        <taxon>Saguinus</taxon>
    </lineage>
</organism>
<evidence type="ECO:0000313" key="2">
    <source>
        <dbReference type="EMBL" id="KAK2095171.1"/>
    </source>
</evidence>
<feature type="domain" description="Gasdermin PUB" evidence="1">
    <location>
        <begin position="118"/>
        <end position="287"/>
    </location>
</feature>
<accession>A0ABQ9UDQ4</accession>
<dbReference type="Pfam" id="PF17708">
    <property type="entry name" value="Gasdermin_C"/>
    <property type="match status" value="1"/>
</dbReference>